<proteinExistence type="predicted"/>
<gene>
    <name evidence="2" type="ORF">OXX778_LOCUS11418</name>
</gene>
<comment type="caution">
    <text evidence="2">The sequence shown here is derived from an EMBL/GenBank/DDBJ whole genome shotgun (WGS) entry which is preliminary data.</text>
</comment>
<evidence type="ECO:0000313" key="3">
    <source>
        <dbReference type="Proteomes" id="UP000663879"/>
    </source>
</evidence>
<dbReference type="AlphaFoldDB" id="A0A813ZNY4"/>
<evidence type="ECO:0000313" key="2">
    <source>
        <dbReference type="EMBL" id="CAF0901392.1"/>
    </source>
</evidence>
<evidence type="ECO:0000256" key="1">
    <source>
        <dbReference type="SAM" id="Coils"/>
    </source>
</evidence>
<dbReference type="Proteomes" id="UP000663879">
    <property type="component" value="Unassembled WGS sequence"/>
</dbReference>
<protein>
    <submittedName>
        <fullName evidence="2">Uncharacterized protein</fullName>
    </submittedName>
</protein>
<keyword evidence="1" id="KW-0175">Coiled coil</keyword>
<name>A0A813ZNY4_9BILA</name>
<dbReference type="EMBL" id="CAJNOC010001932">
    <property type="protein sequence ID" value="CAF0901392.1"/>
    <property type="molecule type" value="Genomic_DNA"/>
</dbReference>
<accession>A0A813ZNY4</accession>
<organism evidence="2 3">
    <name type="scientific">Brachionus calyciflorus</name>
    <dbReference type="NCBI Taxonomy" id="104777"/>
    <lineage>
        <taxon>Eukaryota</taxon>
        <taxon>Metazoa</taxon>
        <taxon>Spiralia</taxon>
        <taxon>Gnathifera</taxon>
        <taxon>Rotifera</taxon>
        <taxon>Eurotatoria</taxon>
        <taxon>Monogononta</taxon>
        <taxon>Pseudotrocha</taxon>
        <taxon>Ploima</taxon>
        <taxon>Brachionidae</taxon>
        <taxon>Brachionus</taxon>
    </lineage>
</organism>
<keyword evidence="3" id="KW-1185">Reference proteome</keyword>
<feature type="coiled-coil region" evidence="1">
    <location>
        <begin position="19"/>
        <end position="70"/>
    </location>
</feature>
<reference evidence="2" key="1">
    <citation type="submission" date="2021-02" db="EMBL/GenBank/DDBJ databases">
        <authorList>
            <person name="Nowell W R."/>
        </authorList>
    </citation>
    <scope>NUCLEOTIDE SEQUENCE</scope>
    <source>
        <strain evidence="2">Ploen Becks lab</strain>
    </source>
</reference>
<sequence length="70" mass="8026">MSESLADILQAATLFLKKLQESRNKLTEIAQKIDNFENLEKKSDRLLQTAEKIQNDLNTLETAFEKLSSK</sequence>